<keyword evidence="2" id="KW-0201">Cytochrome c-type biogenesis</keyword>
<comment type="caution">
    <text evidence="6">The sequence shown here is derived from an EMBL/GenBank/DDBJ whole genome shotgun (WGS) entry which is preliminary data.</text>
</comment>
<name>A0A399RAP2_9PROT</name>
<dbReference type="Proteomes" id="UP000266385">
    <property type="component" value="Unassembled WGS sequence"/>
</dbReference>
<dbReference type="GO" id="GO:0005886">
    <property type="term" value="C:plasma membrane"/>
    <property type="evidence" value="ECO:0007669"/>
    <property type="project" value="TreeGrafter"/>
</dbReference>
<dbReference type="InterPro" id="IPR019734">
    <property type="entry name" value="TPR_rpt"/>
</dbReference>
<dbReference type="RefSeq" id="WP_119377023.1">
    <property type="nucleotide sequence ID" value="NZ_QWFX01000013.1"/>
</dbReference>
<keyword evidence="1" id="KW-0677">Repeat</keyword>
<dbReference type="GO" id="GO:0017004">
    <property type="term" value="P:cytochrome complex assembly"/>
    <property type="evidence" value="ECO:0007669"/>
    <property type="project" value="UniProtKB-KW"/>
</dbReference>
<keyword evidence="3 4" id="KW-0802">TPR repeat</keyword>
<dbReference type="OrthoDB" id="7631440at2"/>
<proteinExistence type="predicted"/>
<evidence type="ECO:0000256" key="4">
    <source>
        <dbReference type="PROSITE-ProRule" id="PRU00339"/>
    </source>
</evidence>
<dbReference type="InterPro" id="IPR051263">
    <property type="entry name" value="C-type_cytochrome_biogenesis"/>
</dbReference>
<sequence length="198" mass="21745">MTRTSLIALAIAGLLAGGLYLMKGRPLLAEQPYAEREAEIAKRDAADLNPSEMLARLQMAARQQPDAPEPQYFIGVLLRSQGRSDEALRAFQSALRRDDTHVPSLVALADIIMIRDGGIVTEPAAQLYDRAWRLDPSQHRAGLLSALPAYEAGDIEAAEAHWQEVREDMEPGDPLFAMLDVFKSQIDEARDAPAEPGE</sequence>
<dbReference type="InterPro" id="IPR056413">
    <property type="entry name" value="TPR_CcmH_CycH"/>
</dbReference>
<protein>
    <recommendedName>
        <fullName evidence="5">Cytochrome c-type biogenesis protein H TPR domain-containing protein</fullName>
    </recommendedName>
</protein>
<dbReference type="PANTHER" id="PTHR47870">
    <property type="entry name" value="CYTOCHROME C-TYPE BIOGENESIS PROTEIN CCMH"/>
    <property type="match status" value="1"/>
</dbReference>
<dbReference type="EMBL" id="QWFX01000013">
    <property type="protein sequence ID" value="RIJ28488.1"/>
    <property type="molecule type" value="Genomic_DNA"/>
</dbReference>
<accession>A0A399RAP2</accession>
<dbReference type="SUPFAM" id="SSF48452">
    <property type="entry name" value="TPR-like"/>
    <property type="match status" value="1"/>
</dbReference>
<dbReference type="Pfam" id="PF23914">
    <property type="entry name" value="TPR_CcmH_CycH"/>
    <property type="match status" value="1"/>
</dbReference>
<evidence type="ECO:0000313" key="7">
    <source>
        <dbReference type="Proteomes" id="UP000266385"/>
    </source>
</evidence>
<evidence type="ECO:0000313" key="6">
    <source>
        <dbReference type="EMBL" id="RIJ28488.1"/>
    </source>
</evidence>
<keyword evidence="7" id="KW-1185">Reference proteome</keyword>
<evidence type="ECO:0000256" key="3">
    <source>
        <dbReference type="ARBA" id="ARBA00022803"/>
    </source>
</evidence>
<dbReference type="Gene3D" id="1.25.40.10">
    <property type="entry name" value="Tetratricopeptide repeat domain"/>
    <property type="match status" value="1"/>
</dbReference>
<evidence type="ECO:0000259" key="5">
    <source>
        <dbReference type="Pfam" id="PF23914"/>
    </source>
</evidence>
<dbReference type="SMART" id="SM00028">
    <property type="entry name" value="TPR"/>
    <property type="match status" value="1"/>
</dbReference>
<dbReference type="PROSITE" id="PS50005">
    <property type="entry name" value="TPR"/>
    <property type="match status" value="1"/>
</dbReference>
<organism evidence="6 7">
    <name type="scientific">Henriciella mobilis</name>
    <dbReference type="NCBI Taxonomy" id="2305467"/>
    <lineage>
        <taxon>Bacteria</taxon>
        <taxon>Pseudomonadati</taxon>
        <taxon>Pseudomonadota</taxon>
        <taxon>Alphaproteobacteria</taxon>
        <taxon>Hyphomonadales</taxon>
        <taxon>Hyphomonadaceae</taxon>
        <taxon>Henriciella</taxon>
    </lineage>
</organism>
<dbReference type="PANTHER" id="PTHR47870:SF1">
    <property type="entry name" value="CYTOCHROME C-TYPE BIOGENESIS PROTEIN CCMH"/>
    <property type="match status" value="1"/>
</dbReference>
<dbReference type="AlphaFoldDB" id="A0A399RAP2"/>
<reference evidence="6 7" key="1">
    <citation type="submission" date="2018-08" db="EMBL/GenBank/DDBJ databases">
        <title>Henriciella mobilis sp. nov., isolated from seawater.</title>
        <authorList>
            <person name="Cheng H."/>
            <person name="Wu Y.-H."/>
            <person name="Xu X.-W."/>
            <person name="Guo L.-L."/>
        </authorList>
    </citation>
    <scope>NUCLEOTIDE SEQUENCE [LARGE SCALE GENOMIC DNA]</scope>
    <source>
        <strain evidence="6 7">JN25</strain>
    </source>
</reference>
<gene>
    <name evidence="6" type="ORF">D1223_14005</name>
</gene>
<evidence type="ECO:0000256" key="1">
    <source>
        <dbReference type="ARBA" id="ARBA00022737"/>
    </source>
</evidence>
<feature type="domain" description="Cytochrome c-type biogenesis protein H TPR" evidence="5">
    <location>
        <begin position="39"/>
        <end position="174"/>
    </location>
</feature>
<dbReference type="InterPro" id="IPR011990">
    <property type="entry name" value="TPR-like_helical_dom_sf"/>
</dbReference>
<evidence type="ECO:0000256" key="2">
    <source>
        <dbReference type="ARBA" id="ARBA00022748"/>
    </source>
</evidence>
<feature type="repeat" description="TPR" evidence="4">
    <location>
        <begin position="68"/>
        <end position="101"/>
    </location>
</feature>